<dbReference type="InterPro" id="IPR025421">
    <property type="entry name" value="DUF4148"/>
</dbReference>
<evidence type="ECO:0000256" key="1">
    <source>
        <dbReference type="SAM" id="SignalP"/>
    </source>
</evidence>
<sequence>MNTAHTLCAALAVCASVGVQAQTPAAGDVYGLNFDANAVSTRSRTEVQAEAVQALPHFKDFAPDEAQTAASVLSREAVQAEAETALRTHTLDTSP</sequence>
<keyword evidence="1" id="KW-0732">Signal</keyword>
<accession>A0A4R2N3R5</accession>
<dbReference type="AlphaFoldDB" id="A0A4R2N3R5"/>
<comment type="caution">
    <text evidence="2">The sequence shown here is derived from an EMBL/GenBank/DDBJ whole genome shotgun (WGS) entry which is preliminary data.</text>
</comment>
<name>A0A4R2N3R5_9BURK</name>
<feature type="signal peptide" evidence="1">
    <location>
        <begin position="1"/>
        <end position="21"/>
    </location>
</feature>
<dbReference type="EMBL" id="SLXH01000029">
    <property type="protein sequence ID" value="TCP14665.1"/>
    <property type="molecule type" value="Genomic_DNA"/>
</dbReference>
<proteinExistence type="predicted"/>
<dbReference type="OrthoDB" id="9997862at2"/>
<dbReference type="Pfam" id="PF13663">
    <property type="entry name" value="DUF4148"/>
    <property type="match status" value="1"/>
</dbReference>
<evidence type="ECO:0000313" key="3">
    <source>
        <dbReference type="Proteomes" id="UP000295182"/>
    </source>
</evidence>
<gene>
    <name evidence="2" type="ORF">EV674_12936</name>
</gene>
<evidence type="ECO:0000313" key="2">
    <source>
        <dbReference type="EMBL" id="TCP14665.1"/>
    </source>
</evidence>
<feature type="chain" id="PRO_5020861094" evidence="1">
    <location>
        <begin position="22"/>
        <end position="95"/>
    </location>
</feature>
<keyword evidence="3" id="KW-1185">Reference proteome</keyword>
<reference evidence="2 3" key="1">
    <citation type="submission" date="2019-03" db="EMBL/GenBank/DDBJ databases">
        <title>Genomic Encyclopedia of Type Strains, Phase IV (KMG-IV): sequencing the most valuable type-strain genomes for metagenomic binning, comparative biology and taxonomic classification.</title>
        <authorList>
            <person name="Goeker M."/>
        </authorList>
    </citation>
    <scope>NUCLEOTIDE SEQUENCE [LARGE SCALE GENOMIC DNA]</scope>
    <source>
        <strain evidence="2 3">DSM 1837</strain>
    </source>
</reference>
<dbReference type="RefSeq" id="WP_157983703.1">
    <property type="nucleotide sequence ID" value="NZ_QXNC01000029.1"/>
</dbReference>
<organism evidence="2 3">
    <name type="scientific">Simplicispira metamorpha</name>
    <dbReference type="NCBI Taxonomy" id="80881"/>
    <lineage>
        <taxon>Bacteria</taxon>
        <taxon>Pseudomonadati</taxon>
        <taxon>Pseudomonadota</taxon>
        <taxon>Betaproteobacteria</taxon>
        <taxon>Burkholderiales</taxon>
        <taxon>Comamonadaceae</taxon>
        <taxon>Simplicispira</taxon>
    </lineage>
</organism>
<protein>
    <submittedName>
        <fullName evidence="2">Uncharacterized protein DUF4148</fullName>
    </submittedName>
</protein>
<dbReference type="Proteomes" id="UP000295182">
    <property type="component" value="Unassembled WGS sequence"/>
</dbReference>